<protein>
    <recommendedName>
        <fullName evidence="1">Reverse transcriptase domain-containing protein</fullName>
    </recommendedName>
</protein>
<dbReference type="Pfam" id="PF00078">
    <property type="entry name" value="RVT_1"/>
    <property type="match status" value="1"/>
</dbReference>
<sequence length="463" mass="54040">MCFIDISKAYDSVNRELLWKVCRQYGISEKLVNLLKMLYKNSKAKVKINGEFLDSFEIYNGVMQGGILSPILFNVLFDFIIRKVIEEADVTGIQVSYGRNDFFHGTKEKYLNFDILALLYADDLVVMCETSDDLEIFIETFEKITLAYGLSMNVKKTCIMTLKQLEVDQNNKIIHNHEVDQPDLDINIRNQKVETVNYFTYLGCGVSRDQKPDEEINTRLAKASKAFNMLRSVIRACVPPVLLYGSKTWSITKTHEQRISTFYMKCLRIIIGANLDDRMSNDKILEITGQPPIETILRRNRLRWFGHANRMMNSDNEPSVVKKITFSYFPEEKRPGNNGIRKRWEDKVKEDIEHCQIRNRRKYSLNRDHWRELINKNVQNRSVHQNIKEIIYEYKQRAVNRRNDDLAASHRVTKIKVTDFLVKDVNNHYACPGCGIQFKPQGITNHVKSCVNAQVWCKSNKIK</sequence>
<dbReference type="Proteomes" id="UP000681720">
    <property type="component" value="Unassembled WGS sequence"/>
</dbReference>
<evidence type="ECO:0000313" key="2">
    <source>
        <dbReference type="EMBL" id="CAF3895987.1"/>
    </source>
</evidence>
<evidence type="ECO:0000313" key="3">
    <source>
        <dbReference type="EMBL" id="CAF3908486.1"/>
    </source>
</evidence>
<organism evidence="2 5">
    <name type="scientific">Rotaria magnacalcarata</name>
    <dbReference type="NCBI Taxonomy" id="392030"/>
    <lineage>
        <taxon>Eukaryota</taxon>
        <taxon>Metazoa</taxon>
        <taxon>Spiralia</taxon>
        <taxon>Gnathifera</taxon>
        <taxon>Rotifera</taxon>
        <taxon>Eurotatoria</taxon>
        <taxon>Bdelloidea</taxon>
        <taxon>Philodinida</taxon>
        <taxon>Philodinidae</taxon>
        <taxon>Rotaria</taxon>
    </lineage>
</organism>
<evidence type="ECO:0000313" key="4">
    <source>
        <dbReference type="EMBL" id="CAF3977997.1"/>
    </source>
</evidence>
<dbReference type="AlphaFoldDB" id="A0A8S2LCG4"/>
<feature type="domain" description="Reverse transcriptase" evidence="1">
    <location>
        <begin position="1"/>
        <end position="206"/>
    </location>
</feature>
<accession>A0A8S2LCG4</accession>
<comment type="caution">
    <text evidence="2">The sequence shown here is derived from an EMBL/GenBank/DDBJ whole genome shotgun (WGS) entry which is preliminary data.</text>
</comment>
<dbReference type="PROSITE" id="PS50878">
    <property type="entry name" value="RT_POL"/>
    <property type="match status" value="1"/>
</dbReference>
<reference evidence="2" key="1">
    <citation type="submission" date="2021-02" db="EMBL/GenBank/DDBJ databases">
        <authorList>
            <person name="Nowell W R."/>
        </authorList>
    </citation>
    <scope>NUCLEOTIDE SEQUENCE</scope>
</reference>
<dbReference type="EMBL" id="CAJOBI010001718">
    <property type="protein sequence ID" value="CAF3895987.1"/>
    <property type="molecule type" value="Genomic_DNA"/>
</dbReference>
<evidence type="ECO:0000313" key="5">
    <source>
        <dbReference type="Proteomes" id="UP000676336"/>
    </source>
</evidence>
<evidence type="ECO:0000259" key="1">
    <source>
        <dbReference type="PROSITE" id="PS50878"/>
    </source>
</evidence>
<dbReference type="InterPro" id="IPR000477">
    <property type="entry name" value="RT_dom"/>
</dbReference>
<dbReference type="Proteomes" id="UP000681967">
    <property type="component" value="Unassembled WGS sequence"/>
</dbReference>
<dbReference type="PANTHER" id="PTHR47027">
    <property type="entry name" value="REVERSE TRANSCRIPTASE DOMAIN-CONTAINING PROTEIN"/>
    <property type="match status" value="1"/>
</dbReference>
<dbReference type="PANTHER" id="PTHR47027:SF20">
    <property type="entry name" value="REVERSE TRANSCRIPTASE-LIKE PROTEIN WITH RNA-DIRECTED DNA POLYMERASE DOMAIN"/>
    <property type="match status" value="1"/>
</dbReference>
<dbReference type="EMBL" id="CAJOBJ010002042">
    <property type="protein sequence ID" value="CAF3908486.1"/>
    <property type="molecule type" value="Genomic_DNA"/>
</dbReference>
<dbReference type="EMBL" id="CAJOBH010004101">
    <property type="protein sequence ID" value="CAF3977997.1"/>
    <property type="molecule type" value="Genomic_DNA"/>
</dbReference>
<proteinExistence type="predicted"/>
<gene>
    <name evidence="4" type="ORF">BYL167_LOCUS12452</name>
    <name evidence="3" type="ORF">GIL414_LOCUS6936</name>
    <name evidence="2" type="ORF">SMN809_LOCUS6378</name>
</gene>
<dbReference type="InterPro" id="IPR043502">
    <property type="entry name" value="DNA/RNA_pol_sf"/>
</dbReference>
<dbReference type="SUPFAM" id="SSF56672">
    <property type="entry name" value="DNA/RNA polymerases"/>
    <property type="match status" value="1"/>
</dbReference>
<dbReference type="Proteomes" id="UP000676336">
    <property type="component" value="Unassembled WGS sequence"/>
</dbReference>
<name>A0A8S2LCG4_9BILA</name>